<dbReference type="GO" id="GO:0050566">
    <property type="term" value="F:asparaginyl-tRNA synthase (glutamine-hydrolyzing) activity"/>
    <property type="evidence" value="ECO:0007669"/>
    <property type="project" value="RHEA"/>
</dbReference>
<gene>
    <name evidence="1" type="primary">gatC</name>
    <name evidence="2" type="ORF">JD78_02504</name>
</gene>
<evidence type="ECO:0000313" key="3">
    <source>
        <dbReference type="Proteomes" id="UP000321490"/>
    </source>
</evidence>
<keyword evidence="1" id="KW-0067">ATP-binding</keyword>
<proteinExistence type="inferred from homology"/>
<dbReference type="SUPFAM" id="SSF141000">
    <property type="entry name" value="Glu-tRNAGln amidotransferase C subunit"/>
    <property type="match status" value="1"/>
</dbReference>
<dbReference type="Proteomes" id="UP000321490">
    <property type="component" value="Unassembled WGS sequence"/>
</dbReference>
<dbReference type="HAMAP" id="MF_00122">
    <property type="entry name" value="GatC"/>
    <property type="match status" value="1"/>
</dbReference>
<keyword evidence="1" id="KW-0436">Ligase</keyword>
<dbReference type="GO" id="GO:0016740">
    <property type="term" value="F:transferase activity"/>
    <property type="evidence" value="ECO:0007669"/>
    <property type="project" value="UniProtKB-KW"/>
</dbReference>
<keyword evidence="1" id="KW-0547">Nucleotide-binding</keyword>
<sequence length="99" mass="10406">MSSISRDDVAHLARLARLAVTDEELDRFAGQLDQVLAAVARVGEAAAGDVPPMTHAVPLTNVLRADVVTPSLPREAVLAAAPAAEDGRFRVPRILGEAE</sequence>
<dbReference type="GO" id="GO:0070681">
    <property type="term" value="P:glutaminyl-tRNAGln biosynthesis via transamidation"/>
    <property type="evidence" value="ECO:0007669"/>
    <property type="project" value="TreeGrafter"/>
</dbReference>
<comment type="subunit">
    <text evidence="1">Heterotrimer of A, B and C subunits.</text>
</comment>
<evidence type="ECO:0000256" key="1">
    <source>
        <dbReference type="HAMAP-Rule" id="MF_00122"/>
    </source>
</evidence>
<dbReference type="Gene3D" id="1.10.20.60">
    <property type="entry name" value="Glu-tRNAGln amidotransferase C subunit, N-terminal domain"/>
    <property type="match status" value="1"/>
</dbReference>
<dbReference type="PANTHER" id="PTHR15004:SF0">
    <property type="entry name" value="GLUTAMYL-TRNA(GLN) AMIDOTRANSFERASE SUBUNIT C, MITOCHONDRIAL"/>
    <property type="match status" value="1"/>
</dbReference>
<comment type="catalytic activity">
    <reaction evidence="1">
        <text>L-aspartyl-tRNA(Asn) + L-glutamine + ATP + H2O = L-asparaginyl-tRNA(Asn) + L-glutamate + ADP + phosphate + 2 H(+)</text>
        <dbReference type="Rhea" id="RHEA:14513"/>
        <dbReference type="Rhea" id="RHEA-COMP:9674"/>
        <dbReference type="Rhea" id="RHEA-COMP:9677"/>
        <dbReference type="ChEBI" id="CHEBI:15377"/>
        <dbReference type="ChEBI" id="CHEBI:15378"/>
        <dbReference type="ChEBI" id="CHEBI:29985"/>
        <dbReference type="ChEBI" id="CHEBI:30616"/>
        <dbReference type="ChEBI" id="CHEBI:43474"/>
        <dbReference type="ChEBI" id="CHEBI:58359"/>
        <dbReference type="ChEBI" id="CHEBI:78515"/>
        <dbReference type="ChEBI" id="CHEBI:78516"/>
        <dbReference type="ChEBI" id="CHEBI:456216"/>
    </reaction>
</comment>
<accession>A0A562IST9</accession>
<comment type="function">
    <text evidence="1">Allows the formation of correctly charged Asn-tRNA(Asn) or Gln-tRNA(Gln) through the transamidation of misacylated Asp-tRNA(Asn) or Glu-tRNA(Gln) in organisms which lack either or both of asparaginyl-tRNA or glutaminyl-tRNA synthetases. The reaction takes place in the presence of glutamine and ATP through an activated phospho-Asp-tRNA(Asn) or phospho-Glu-tRNA(Gln).</text>
</comment>
<dbReference type="GO" id="GO:0006450">
    <property type="term" value="P:regulation of translational fidelity"/>
    <property type="evidence" value="ECO:0007669"/>
    <property type="project" value="InterPro"/>
</dbReference>
<dbReference type="EMBL" id="VLKF01000001">
    <property type="protein sequence ID" value="TWH73972.1"/>
    <property type="molecule type" value="Genomic_DNA"/>
</dbReference>
<dbReference type="GO" id="GO:0006412">
    <property type="term" value="P:translation"/>
    <property type="evidence" value="ECO:0007669"/>
    <property type="project" value="UniProtKB-UniRule"/>
</dbReference>
<dbReference type="EC" id="6.3.5.-" evidence="1"/>
<dbReference type="PANTHER" id="PTHR15004">
    <property type="entry name" value="GLUTAMYL-TRNA(GLN) AMIDOTRANSFERASE SUBUNIT C, MITOCHONDRIAL"/>
    <property type="match status" value="1"/>
</dbReference>
<dbReference type="NCBIfam" id="TIGR00135">
    <property type="entry name" value="gatC"/>
    <property type="match status" value="1"/>
</dbReference>
<name>A0A562IST9_9ACTN</name>
<dbReference type="InterPro" id="IPR003837">
    <property type="entry name" value="GatC"/>
</dbReference>
<dbReference type="GO" id="GO:0005524">
    <property type="term" value="F:ATP binding"/>
    <property type="evidence" value="ECO:0007669"/>
    <property type="project" value="UniProtKB-KW"/>
</dbReference>
<protein>
    <recommendedName>
        <fullName evidence="1">Aspartyl/glutamyl-tRNA(Asn/Gln) amidotransferase subunit C</fullName>
        <shortName evidence="1">Asp/Glu-ADT subunit C</shortName>
        <ecNumber evidence="1">6.3.5.-</ecNumber>
    </recommendedName>
</protein>
<keyword evidence="1" id="KW-0648">Protein biosynthesis</keyword>
<comment type="catalytic activity">
    <reaction evidence="1">
        <text>L-glutamyl-tRNA(Gln) + L-glutamine + ATP + H2O = L-glutaminyl-tRNA(Gln) + L-glutamate + ADP + phosphate + H(+)</text>
        <dbReference type="Rhea" id="RHEA:17521"/>
        <dbReference type="Rhea" id="RHEA-COMP:9681"/>
        <dbReference type="Rhea" id="RHEA-COMP:9684"/>
        <dbReference type="ChEBI" id="CHEBI:15377"/>
        <dbReference type="ChEBI" id="CHEBI:15378"/>
        <dbReference type="ChEBI" id="CHEBI:29985"/>
        <dbReference type="ChEBI" id="CHEBI:30616"/>
        <dbReference type="ChEBI" id="CHEBI:43474"/>
        <dbReference type="ChEBI" id="CHEBI:58359"/>
        <dbReference type="ChEBI" id="CHEBI:78520"/>
        <dbReference type="ChEBI" id="CHEBI:78521"/>
        <dbReference type="ChEBI" id="CHEBI:456216"/>
    </reaction>
</comment>
<organism evidence="2 3">
    <name type="scientific">Modestobacter roseus</name>
    <dbReference type="NCBI Taxonomy" id="1181884"/>
    <lineage>
        <taxon>Bacteria</taxon>
        <taxon>Bacillati</taxon>
        <taxon>Actinomycetota</taxon>
        <taxon>Actinomycetes</taxon>
        <taxon>Geodermatophilales</taxon>
        <taxon>Geodermatophilaceae</taxon>
        <taxon>Modestobacter</taxon>
    </lineage>
</organism>
<dbReference type="GO" id="GO:0050567">
    <property type="term" value="F:glutaminyl-tRNA synthase (glutamine-hydrolyzing) activity"/>
    <property type="evidence" value="ECO:0007669"/>
    <property type="project" value="UniProtKB-UniRule"/>
</dbReference>
<keyword evidence="2" id="KW-0808">Transferase</keyword>
<evidence type="ECO:0000313" key="2">
    <source>
        <dbReference type="EMBL" id="TWH73972.1"/>
    </source>
</evidence>
<dbReference type="Pfam" id="PF02686">
    <property type="entry name" value="GatC"/>
    <property type="match status" value="1"/>
</dbReference>
<comment type="caution">
    <text evidence="2">The sequence shown here is derived from an EMBL/GenBank/DDBJ whole genome shotgun (WGS) entry which is preliminary data.</text>
</comment>
<dbReference type="AlphaFoldDB" id="A0A562IST9"/>
<dbReference type="RefSeq" id="WP_153360187.1">
    <property type="nucleotide sequence ID" value="NZ_JABGDC010000078.1"/>
</dbReference>
<comment type="similarity">
    <text evidence="1">Belongs to the GatC family.</text>
</comment>
<dbReference type="InterPro" id="IPR036113">
    <property type="entry name" value="Asp/Glu-ADT_sf_sub_c"/>
</dbReference>
<reference evidence="2 3" key="1">
    <citation type="submission" date="2019-07" db="EMBL/GenBank/DDBJ databases">
        <title>R&amp;d 2014.</title>
        <authorList>
            <person name="Klenk H.-P."/>
        </authorList>
    </citation>
    <scope>NUCLEOTIDE SEQUENCE [LARGE SCALE GENOMIC DNA]</scope>
    <source>
        <strain evidence="2 3">DSM 45764</strain>
    </source>
</reference>
<keyword evidence="3" id="KW-1185">Reference proteome</keyword>